<name>W0ABT9_9SPHN</name>
<evidence type="ECO:0000256" key="5">
    <source>
        <dbReference type="ARBA" id="ARBA00023136"/>
    </source>
</evidence>
<feature type="transmembrane region" description="Helical" evidence="6">
    <location>
        <begin position="76"/>
        <end position="93"/>
    </location>
</feature>
<evidence type="ECO:0000259" key="7">
    <source>
        <dbReference type="Pfam" id="PF00892"/>
    </source>
</evidence>
<feature type="transmembrane region" description="Helical" evidence="6">
    <location>
        <begin position="239"/>
        <end position="259"/>
    </location>
</feature>
<dbReference type="Pfam" id="PF00892">
    <property type="entry name" value="EamA"/>
    <property type="match status" value="1"/>
</dbReference>
<dbReference type="EMBL" id="CP006644">
    <property type="protein sequence ID" value="AHE54536.1"/>
    <property type="molecule type" value="Genomic_DNA"/>
</dbReference>
<evidence type="ECO:0000256" key="4">
    <source>
        <dbReference type="ARBA" id="ARBA00022989"/>
    </source>
</evidence>
<sequence>MGKRSMIGLEGVAGPVALTILAMISIQTGASIAKQLFPIVGASGATAMRLAFAAVILVLATRPWRGGLGWADWKRALPYGLVLGAMNLTFYNALKTLPIGIAVALEFTGPLAVALFASRRALDFAWIALAAAGLVVLLPITGAGGHVDPWGAMFALAAGLFWALYIVFGQKAGKDGAVRTVTLGTVIAAVLVAPVGIASAGAAMLTPAAIPLALGVAILSTALPYVLEMLAMTRLPAKTFGTLMSLEPAIGALSGLLLLGETLGLLQWGAIGAIVAASLGAALGAARPVAPADPA</sequence>
<feature type="transmembrane region" description="Helical" evidence="6">
    <location>
        <begin position="12"/>
        <end position="33"/>
    </location>
</feature>
<dbReference type="AlphaFoldDB" id="W0ABT9"/>
<keyword evidence="4 6" id="KW-1133">Transmembrane helix</keyword>
<organism evidence="8 9">
    <name type="scientific">Sphingomonas sanxanigenens DSM 19645 = NX02</name>
    <dbReference type="NCBI Taxonomy" id="1123269"/>
    <lineage>
        <taxon>Bacteria</taxon>
        <taxon>Pseudomonadati</taxon>
        <taxon>Pseudomonadota</taxon>
        <taxon>Alphaproteobacteria</taxon>
        <taxon>Sphingomonadales</taxon>
        <taxon>Sphingomonadaceae</taxon>
        <taxon>Sphingomonas</taxon>
    </lineage>
</organism>
<keyword evidence="2" id="KW-1003">Cell membrane</keyword>
<dbReference type="HOGENOM" id="CLU_057295_0_1_5"/>
<feature type="transmembrane region" description="Helical" evidence="6">
    <location>
        <begin position="150"/>
        <end position="168"/>
    </location>
</feature>
<feature type="transmembrane region" description="Helical" evidence="6">
    <location>
        <begin position="124"/>
        <end position="144"/>
    </location>
</feature>
<dbReference type="Proteomes" id="UP000018851">
    <property type="component" value="Chromosome"/>
</dbReference>
<protein>
    <recommendedName>
        <fullName evidence="7">EamA domain-containing protein</fullName>
    </recommendedName>
</protein>
<feature type="transmembrane region" description="Helical" evidence="6">
    <location>
        <begin position="99"/>
        <end position="117"/>
    </location>
</feature>
<dbReference type="InterPro" id="IPR051258">
    <property type="entry name" value="Diverse_Substrate_Transporter"/>
</dbReference>
<evidence type="ECO:0000313" key="8">
    <source>
        <dbReference type="EMBL" id="AHE54536.1"/>
    </source>
</evidence>
<feature type="transmembrane region" description="Helical" evidence="6">
    <location>
        <begin position="180"/>
        <end position="202"/>
    </location>
</feature>
<dbReference type="InterPro" id="IPR000620">
    <property type="entry name" value="EamA_dom"/>
</dbReference>
<dbReference type="GO" id="GO:0005886">
    <property type="term" value="C:plasma membrane"/>
    <property type="evidence" value="ECO:0007669"/>
    <property type="project" value="UniProtKB-SubCell"/>
</dbReference>
<evidence type="ECO:0000256" key="1">
    <source>
        <dbReference type="ARBA" id="ARBA00004651"/>
    </source>
</evidence>
<feature type="transmembrane region" description="Helical" evidence="6">
    <location>
        <begin position="39"/>
        <end position="64"/>
    </location>
</feature>
<dbReference type="STRING" id="1123269.NX02_14245"/>
<dbReference type="PANTHER" id="PTHR42920">
    <property type="entry name" value="OS03G0707200 PROTEIN-RELATED"/>
    <property type="match status" value="1"/>
</dbReference>
<dbReference type="SUPFAM" id="SSF103481">
    <property type="entry name" value="Multidrug resistance efflux transporter EmrE"/>
    <property type="match status" value="2"/>
</dbReference>
<dbReference type="eggNOG" id="COG5006">
    <property type="taxonomic scope" value="Bacteria"/>
</dbReference>
<evidence type="ECO:0000256" key="3">
    <source>
        <dbReference type="ARBA" id="ARBA00022692"/>
    </source>
</evidence>
<evidence type="ECO:0000256" key="2">
    <source>
        <dbReference type="ARBA" id="ARBA00022475"/>
    </source>
</evidence>
<keyword evidence="5 6" id="KW-0472">Membrane</keyword>
<reference evidence="8 9" key="1">
    <citation type="submission" date="2013-07" db="EMBL/GenBank/DDBJ databases">
        <title>Completed genome of Sphingomonas sanxanigenens NX02.</title>
        <authorList>
            <person name="Ma T."/>
            <person name="Huang H."/>
            <person name="Wu M."/>
            <person name="Li X."/>
            <person name="Li G."/>
        </authorList>
    </citation>
    <scope>NUCLEOTIDE SEQUENCE [LARGE SCALE GENOMIC DNA]</scope>
    <source>
        <strain evidence="8 9">NX02</strain>
    </source>
</reference>
<keyword evidence="3 6" id="KW-0812">Transmembrane</keyword>
<keyword evidence="9" id="KW-1185">Reference proteome</keyword>
<dbReference type="InterPro" id="IPR037185">
    <property type="entry name" value="EmrE-like"/>
</dbReference>
<dbReference type="PATRIC" id="fig|1123269.5.peg.2776"/>
<dbReference type="PANTHER" id="PTHR42920:SF5">
    <property type="entry name" value="EAMA DOMAIN-CONTAINING PROTEIN"/>
    <property type="match status" value="1"/>
</dbReference>
<evidence type="ECO:0000313" key="9">
    <source>
        <dbReference type="Proteomes" id="UP000018851"/>
    </source>
</evidence>
<feature type="domain" description="EamA" evidence="7">
    <location>
        <begin position="150"/>
        <end position="279"/>
    </location>
</feature>
<evidence type="ECO:0000256" key="6">
    <source>
        <dbReference type="SAM" id="Phobius"/>
    </source>
</evidence>
<feature type="transmembrane region" description="Helical" evidence="6">
    <location>
        <begin position="208"/>
        <end position="227"/>
    </location>
</feature>
<comment type="subcellular location">
    <subcellularLocation>
        <location evidence="1">Cell membrane</location>
        <topology evidence="1">Multi-pass membrane protein</topology>
    </subcellularLocation>
</comment>
<proteinExistence type="predicted"/>
<dbReference type="KEGG" id="ssan:NX02_14245"/>
<feature type="transmembrane region" description="Helical" evidence="6">
    <location>
        <begin position="265"/>
        <end position="286"/>
    </location>
</feature>
<gene>
    <name evidence="8" type="ORF">NX02_14245</name>
</gene>
<accession>W0ABT9</accession>